<name>A0A2A4FGI2_9BURK</name>
<proteinExistence type="predicted"/>
<reference evidence="1 2" key="1">
    <citation type="submission" date="2017-01" db="EMBL/GenBank/DDBJ databases">
        <title>Whole-Genome Shotgun Sequencing of Two beta-Proteobacterial Species in Search of the Bulgecin Biosynthetic Cluster.</title>
        <authorList>
            <person name="Horsman M.E."/>
            <person name="Marous D.R."/>
            <person name="Li R."/>
            <person name="Oliver R.A."/>
            <person name="Byun B."/>
            <person name="Emrich S.J."/>
            <person name="Boggess B."/>
            <person name="Townsend C.A."/>
            <person name="Mobashery S."/>
        </authorList>
    </citation>
    <scope>NUCLEOTIDE SEQUENCE [LARGE SCALE GENOMIC DNA]</scope>
    <source>
        <strain evidence="1 2">ATCC 31433</strain>
    </source>
</reference>
<evidence type="ECO:0000313" key="1">
    <source>
        <dbReference type="EMBL" id="PCE32833.1"/>
    </source>
</evidence>
<evidence type="ECO:0000313" key="2">
    <source>
        <dbReference type="Proteomes" id="UP000217994"/>
    </source>
</evidence>
<sequence length="163" mass="19358">MFLYSVSTVIKPQWAYIWEYKPAGSAEWTRTPIELTERELEWWLDDVLGAFDMPTTRPIESTRVDRNRVPLRDRRIKLKPVMPEFDAPTDAELRALWRDYTDLQVRWLILEILALRKSLEHLQAWFDYVDKNVDDKGALSGGQGEFQRLRHLLRAEKRRAGMI</sequence>
<gene>
    <name evidence="1" type="ORF">BZL54_09275</name>
</gene>
<dbReference type="AlphaFoldDB" id="A0A2A4FGI2"/>
<accession>A0A2A4FGI2</accession>
<protein>
    <submittedName>
        <fullName evidence="1">Uncharacterized protein</fullName>
    </submittedName>
</protein>
<dbReference type="Proteomes" id="UP000217994">
    <property type="component" value="Unassembled WGS sequence"/>
</dbReference>
<comment type="caution">
    <text evidence="1">The sequence shown here is derived from an EMBL/GenBank/DDBJ whole genome shotgun (WGS) entry which is preliminary data.</text>
</comment>
<organism evidence="1 2">
    <name type="scientific">Burkholderia ubonensis subsp. mesacidophila</name>
    <dbReference type="NCBI Taxonomy" id="265293"/>
    <lineage>
        <taxon>Bacteria</taxon>
        <taxon>Pseudomonadati</taxon>
        <taxon>Pseudomonadota</taxon>
        <taxon>Betaproteobacteria</taxon>
        <taxon>Burkholderiales</taxon>
        <taxon>Burkholderiaceae</taxon>
        <taxon>Burkholderia</taxon>
        <taxon>Burkholderia cepacia complex</taxon>
    </lineage>
</organism>
<dbReference type="EMBL" id="MTZU01000024">
    <property type="protein sequence ID" value="PCE32833.1"/>
    <property type="molecule type" value="Genomic_DNA"/>
</dbReference>